<sequence>MLALLFFLVCVSLFLYFSHPLSFYLLLTLLITFFLFSFHVSSLCFYFCLSFYAILSTLFLTFNSPSHPLATLYYTSLCYALPACLDSRVVTKLAFELWVCGFKSRLAKNFSLSFSLYSFSHPPEL</sequence>
<proteinExistence type="evidence at transcript level"/>
<evidence type="ECO:0000256" key="1">
    <source>
        <dbReference type="SAM" id="Phobius"/>
    </source>
</evidence>
<evidence type="ECO:0000313" key="2">
    <source>
        <dbReference type="EMBL" id="JAA64877.1"/>
    </source>
</evidence>
<protein>
    <submittedName>
        <fullName evidence="2">Uncharacterized protein</fullName>
    </submittedName>
</protein>
<name>L7MLY4_RHIPC</name>
<feature type="non-terminal residue" evidence="2">
    <location>
        <position position="125"/>
    </location>
</feature>
<dbReference type="AlphaFoldDB" id="L7MLY4"/>
<feature type="transmembrane region" description="Helical" evidence="1">
    <location>
        <begin position="30"/>
        <end position="55"/>
    </location>
</feature>
<accession>L7MLY4</accession>
<organism evidence="2">
    <name type="scientific">Rhipicephalus pulchellus</name>
    <name type="common">Yellow backed tick</name>
    <name type="synonym">Dermacentor pulchellus</name>
    <dbReference type="NCBI Taxonomy" id="72859"/>
    <lineage>
        <taxon>Eukaryota</taxon>
        <taxon>Metazoa</taxon>
        <taxon>Ecdysozoa</taxon>
        <taxon>Arthropoda</taxon>
        <taxon>Chelicerata</taxon>
        <taxon>Arachnida</taxon>
        <taxon>Acari</taxon>
        <taxon>Parasitiformes</taxon>
        <taxon>Ixodida</taxon>
        <taxon>Ixodoidea</taxon>
        <taxon>Ixodidae</taxon>
        <taxon>Rhipicephalinae</taxon>
        <taxon>Rhipicephalus</taxon>
        <taxon>Rhipicephalus</taxon>
    </lineage>
</organism>
<dbReference type="EMBL" id="GACK01000157">
    <property type="protein sequence ID" value="JAA64877.1"/>
    <property type="molecule type" value="mRNA"/>
</dbReference>
<reference evidence="2" key="2">
    <citation type="journal article" date="2015" name="J. Proteomics">
        <title>Sexual differences in the sialomes of the zebra tick, Rhipicephalus pulchellus.</title>
        <authorList>
            <person name="Tan A.W."/>
            <person name="Francischetti I.M."/>
            <person name="Slovak M."/>
            <person name="Kini R.M."/>
            <person name="Ribeiro J.M."/>
        </authorList>
    </citation>
    <scope>NUCLEOTIDE SEQUENCE</scope>
    <source>
        <tissue evidence="2">Salivary gland</tissue>
    </source>
</reference>
<keyword evidence="1" id="KW-0472">Membrane</keyword>
<reference evidence="2" key="1">
    <citation type="submission" date="2012-11" db="EMBL/GenBank/DDBJ databases">
        <authorList>
            <person name="Lucero-Rivera Y.E."/>
            <person name="Tovar-Ramirez D."/>
        </authorList>
    </citation>
    <scope>NUCLEOTIDE SEQUENCE</scope>
    <source>
        <tissue evidence="2">Salivary gland</tissue>
    </source>
</reference>
<keyword evidence="1" id="KW-1133">Transmembrane helix</keyword>
<keyword evidence="1" id="KW-0812">Transmembrane</keyword>